<accession>A0A2Z4UBX5</accession>
<reference evidence="3" key="1">
    <citation type="submission" date="2018-06" db="EMBL/GenBank/DDBJ databases">
        <title>Description of Blautia argi sp. nov., a new anaerobic isolated from dog feces.</title>
        <authorList>
            <person name="Chang Y.-H."/>
            <person name="Paek J."/>
            <person name="Shin Y."/>
        </authorList>
    </citation>
    <scope>NUCLEOTIDE SEQUENCE [LARGE SCALE GENOMIC DNA]</scope>
    <source>
        <strain evidence="3">KCTC 15426</strain>
    </source>
</reference>
<proteinExistence type="predicted"/>
<keyword evidence="3" id="KW-1185">Reference proteome</keyword>
<dbReference type="Proteomes" id="UP000250003">
    <property type="component" value="Chromosome"/>
</dbReference>
<dbReference type="Pfam" id="PF13847">
    <property type="entry name" value="Methyltransf_31"/>
    <property type="match status" value="1"/>
</dbReference>
<dbReference type="InterPro" id="IPR025714">
    <property type="entry name" value="Methyltranfer_dom"/>
</dbReference>
<dbReference type="PANTHER" id="PTHR43861">
    <property type="entry name" value="TRANS-ACONITATE 2-METHYLTRANSFERASE-RELATED"/>
    <property type="match status" value="1"/>
</dbReference>
<feature type="domain" description="Methyltransferase" evidence="1">
    <location>
        <begin position="41"/>
        <end position="148"/>
    </location>
</feature>
<sequence length="216" mass="25107">MKQKDGSDFWDRRSREFDKQVLNVYKNAYKKTVKRSLAFLDRENRVLEIGCGTGIVTMQLADYVKEITALDISEEMLQKAEEKAKNLGKDNIQFHCSNLLDMDFPKEAFDVVTAYNVLLYMENQDEVLERIYKLLKPGGIFISATDCLGRNLSRDSVRKFWKSKLHLMPYVAFDTPIGLMRRIQKHGFLILEIVNLHKNPPNIFLVAQKTENIKKV</sequence>
<dbReference type="RefSeq" id="WP_111920060.1">
    <property type="nucleotide sequence ID" value="NZ_CAUWHR010000009.1"/>
</dbReference>
<dbReference type="OrthoDB" id="9791837at2"/>
<organism evidence="2 3">
    <name type="scientific">Blautia argi</name>
    <dbReference type="NCBI Taxonomy" id="1912897"/>
    <lineage>
        <taxon>Bacteria</taxon>
        <taxon>Bacillati</taxon>
        <taxon>Bacillota</taxon>
        <taxon>Clostridia</taxon>
        <taxon>Lachnospirales</taxon>
        <taxon>Lachnospiraceae</taxon>
        <taxon>Blautia</taxon>
    </lineage>
</organism>
<dbReference type="Gene3D" id="3.40.50.150">
    <property type="entry name" value="Vaccinia Virus protein VP39"/>
    <property type="match status" value="1"/>
</dbReference>
<evidence type="ECO:0000313" key="3">
    <source>
        <dbReference type="Proteomes" id="UP000250003"/>
    </source>
</evidence>
<dbReference type="CDD" id="cd02440">
    <property type="entry name" value="AdoMet_MTases"/>
    <property type="match status" value="1"/>
</dbReference>
<evidence type="ECO:0000313" key="2">
    <source>
        <dbReference type="EMBL" id="AWY98573.1"/>
    </source>
</evidence>
<dbReference type="KEGG" id="blau:DQQ01_10870"/>
<name>A0A2Z4UBX5_9FIRM</name>
<gene>
    <name evidence="2" type="ORF">DQQ01_10870</name>
</gene>
<dbReference type="SUPFAM" id="SSF53335">
    <property type="entry name" value="S-adenosyl-L-methionine-dependent methyltransferases"/>
    <property type="match status" value="1"/>
</dbReference>
<evidence type="ECO:0000259" key="1">
    <source>
        <dbReference type="Pfam" id="PF13847"/>
    </source>
</evidence>
<protein>
    <submittedName>
        <fullName evidence="2">Chemotaxis protein CheR</fullName>
    </submittedName>
</protein>
<dbReference type="AlphaFoldDB" id="A0A2Z4UBX5"/>
<dbReference type="InterPro" id="IPR029063">
    <property type="entry name" value="SAM-dependent_MTases_sf"/>
</dbReference>
<dbReference type="EMBL" id="CP030280">
    <property type="protein sequence ID" value="AWY98573.1"/>
    <property type="molecule type" value="Genomic_DNA"/>
</dbReference>